<dbReference type="GO" id="GO:0006886">
    <property type="term" value="P:intracellular protein transport"/>
    <property type="evidence" value="ECO:0007669"/>
    <property type="project" value="InterPro"/>
</dbReference>
<dbReference type="VEuPathDB" id="ToxoDB:CSUI_011266"/>
<sequence length="211" mass="23060">LSIFLLLSPPFLQHTLFLGGPKNEWLPYQYGTTTTTSALVAGGGGQTGQSTSGSSSLHLVAEVDGLRIITAYKTEFLHRIAPSTDAIFSIGSCEPPAMLYYAMERFKGGDAAADESLRSIKQDLGAATEACIDAATHEWKFQQAALLLQAAVFGREFLDEGENKCTCKQYVKACRDLRICYAVRQPPLEMPLSVAQLRHMSLSKLVRRIAK</sequence>
<dbReference type="RefSeq" id="XP_067916657.1">
    <property type="nucleotide sequence ID" value="XM_068071367.1"/>
</dbReference>
<feature type="non-terminal residue" evidence="3">
    <location>
        <position position="1"/>
    </location>
</feature>
<dbReference type="AlphaFoldDB" id="A0A2C6KEX4"/>
<dbReference type="InterPro" id="IPR016534">
    <property type="entry name" value="VPS16"/>
</dbReference>
<evidence type="ECO:0000313" key="3">
    <source>
        <dbReference type="EMBL" id="PHJ14923.1"/>
    </source>
</evidence>
<dbReference type="GO" id="GO:0003779">
    <property type="term" value="F:actin binding"/>
    <property type="evidence" value="ECO:0007669"/>
    <property type="project" value="TreeGrafter"/>
</dbReference>
<dbReference type="GO" id="GO:0042144">
    <property type="term" value="P:vacuole fusion, non-autophagic"/>
    <property type="evidence" value="ECO:0007669"/>
    <property type="project" value="TreeGrafter"/>
</dbReference>
<evidence type="ECO:0000259" key="2">
    <source>
        <dbReference type="Pfam" id="PF04841"/>
    </source>
</evidence>
<evidence type="ECO:0000313" key="4">
    <source>
        <dbReference type="Proteomes" id="UP000221165"/>
    </source>
</evidence>
<keyword evidence="1" id="KW-0732">Signal</keyword>
<dbReference type="InterPro" id="IPR006926">
    <property type="entry name" value="Vps16_N"/>
</dbReference>
<dbReference type="GO" id="GO:0016197">
    <property type="term" value="P:endosomal transport"/>
    <property type="evidence" value="ECO:0007669"/>
    <property type="project" value="TreeGrafter"/>
</dbReference>
<proteinExistence type="predicted"/>
<feature type="signal peptide" evidence="1">
    <location>
        <begin position="1"/>
        <end position="17"/>
    </location>
</feature>
<evidence type="ECO:0000256" key="1">
    <source>
        <dbReference type="SAM" id="SignalP"/>
    </source>
</evidence>
<dbReference type="PANTHER" id="PTHR12811">
    <property type="entry name" value="VACUOLAR PROTEIN SORTING VPS16"/>
    <property type="match status" value="1"/>
</dbReference>
<keyword evidence="4" id="KW-1185">Reference proteome</keyword>
<accession>A0A2C6KEX4</accession>
<feature type="domain" description="Vps16 N-terminal" evidence="2">
    <location>
        <begin position="57"/>
        <end position="160"/>
    </location>
</feature>
<reference evidence="3 4" key="1">
    <citation type="journal article" date="2017" name="Int. J. Parasitol.">
        <title>The genome of the protozoan parasite Cystoisospora suis and a reverse vaccinology approach to identify vaccine candidates.</title>
        <authorList>
            <person name="Palmieri N."/>
            <person name="Shrestha A."/>
            <person name="Ruttkowski B."/>
            <person name="Beck T."/>
            <person name="Vogl C."/>
            <person name="Tomley F."/>
            <person name="Blake D.P."/>
            <person name="Joachim A."/>
        </authorList>
    </citation>
    <scope>NUCLEOTIDE SEQUENCE [LARGE SCALE GENOMIC DNA]</scope>
    <source>
        <strain evidence="3 4">Wien I</strain>
    </source>
</reference>
<protein>
    <submittedName>
        <fullName evidence="3">Vps16-like protein</fullName>
    </submittedName>
</protein>
<dbReference type="EMBL" id="MIGC01010475">
    <property type="protein sequence ID" value="PHJ14923.1"/>
    <property type="molecule type" value="Genomic_DNA"/>
</dbReference>
<dbReference type="GO" id="GO:0030897">
    <property type="term" value="C:HOPS complex"/>
    <property type="evidence" value="ECO:0007669"/>
    <property type="project" value="TreeGrafter"/>
</dbReference>
<dbReference type="GeneID" id="94434578"/>
<dbReference type="PANTHER" id="PTHR12811:SF0">
    <property type="entry name" value="VACUOLAR PROTEIN SORTING-ASSOCIATED PROTEIN 16 HOMOLOG"/>
    <property type="match status" value="1"/>
</dbReference>
<dbReference type="GO" id="GO:0005765">
    <property type="term" value="C:lysosomal membrane"/>
    <property type="evidence" value="ECO:0007669"/>
    <property type="project" value="TreeGrafter"/>
</dbReference>
<name>A0A2C6KEX4_9APIC</name>
<organism evidence="3 4">
    <name type="scientific">Cystoisospora suis</name>
    <dbReference type="NCBI Taxonomy" id="483139"/>
    <lineage>
        <taxon>Eukaryota</taxon>
        <taxon>Sar</taxon>
        <taxon>Alveolata</taxon>
        <taxon>Apicomplexa</taxon>
        <taxon>Conoidasida</taxon>
        <taxon>Coccidia</taxon>
        <taxon>Eucoccidiorida</taxon>
        <taxon>Eimeriorina</taxon>
        <taxon>Sarcocystidae</taxon>
        <taxon>Cystoisospora</taxon>
    </lineage>
</organism>
<dbReference type="OrthoDB" id="1792at2759"/>
<comment type="caution">
    <text evidence="3">The sequence shown here is derived from an EMBL/GenBank/DDBJ whole genome shotgun (WGS) entry which is preliminary data.</text>
</comment>
<feature type="chain" id="PRO_5013197407" evidence="1">
    <location>
        <begin position="18"/>
        <end position="211"/>
    </location>
</feature>
<dbReference type="Pfam" id="PF04841">
    <property type="entry name" value="Vps16_N"/>
    <property type="match status" value="1"/>
</dbReference>
<dbReference type="Proteomes" id="UP000221165">
    <property type="component" value="Unassembled WGS sequence"/>
</dbReference>
<dbReference type="GO" id="GO:0005768">
    <property type="term" value="C:endosome"/>
    <property type="evidence" value="ECO:0007669"/>
    <property type="project" value="TreeGrafter"/>
</dbReference>
<gene>
    <name evidence="3" type="ORF">CSUI_011266</name>
</gene>